<dbReference type="SUPFAM" id="SSF88659">
    <property type="entry name" value="Sigma3 and sigma4 domains of RNA polymerase sigma factors"/>
    <property type="match status" value="1"/>
</dbReference>
<protein>
    <recommendedName>
        <fullName evidence="6">RNA polymerase sigma factor</fullName>
    </recommendedName>
</protein>
<dbReference type="InterPro" id="IPR013324">
    <property type="entry name" value="RNA_pol_sigma_r3/r4-like"/>
</dbReference>
<dbReference type="InterPro" id="IPR007627">
    <property type="entry name" value="RNA_pol_sigma70_r2"/>
</dbReference>
<evidence type="ECO:0000259" key="7">
    <source>
        <dbReference type="Pfam" id="PF04542"/>
    </source>
</evidence>
<evidence type="ECO:0000256" key="3">
    <source>
        <dbReference type="ARBA" id="ARBA00023082"/>
    </source>
</evidence>
<feature type="domain" description="RNA polymerase sigma-70 region 2" evidence="7">
    <location>
        <begin position="29"/>
        <end position="92"/>
    </location>
</feature>
<keyword evidence="2 6" id="KW-0805">Transcription regulation</keyword>
<dbReference type="KEGG" id="hmn:HM131_19675"/>
<dbReference type="PANTHER" id="PTHR43133">
    <property type="entry name" value="RNA POLYMERASE ECF-TYPE SIGMA FACTO"/>
    <property type="match status" value="1"/>
</dbReference>
<evidence type="ECO:0000256" key="2">
    <source>
        <dbReference type="ARBA" id="ARBA00023015"/>
    </source>
</evidence>
<keyword evidence="4 6" id="KW-0238">DNA-binding</keyword>
<dbReference type="CDD" id="cd06171">
    <property type="entry name" value="Sigma70_r4"/>
    <property type="match status" value="1"/>
</dbReference>
<dbReference type="GO" id="GO:0006950">
    <property type="term" value="P:response to stress"/>
    <property type="evidence" value="ECO:0007669"/>
    <property type="project" value="UniProtKB-ARBA"/>
</dbReference>
<organism evidence="9 10">
    <name type="scientific">Halobacillus mangrovi</name>
    <dbReference type="NCBI Taxonomy" id="402384"/>
    <lineage>
        <taxon>Bacteria</taxon>
        <taxon>Bacillati</taxon>
        <taxon>Bacillota</taxon>
        <taxon>Bacilli</taxon>
        <taxon>Bacillales</taxon>
        <taxon>Bacillaceae</taxon>
        <taxon>Halobacillus</taxon>
    </lineage>
</organism>
<evidence type="ECO:0000256" key="4">
    <source>
        <dbReference type="ARBA" id="ARBA00023125"/>
    </source>
</evidence>
<gene>
    <name evidence="9" type="ORF">HM131_19675</name>
</gene>
<dbReference type="Gene3D" id="1.10.1740.10">
    <property type="match status" value="1"/>
</dbReference>
<keyword evidence="10" id="KW-1185">Reference proteome</keyword>
<dbReference type="OrthoDB" id="9794508at2"/>
<comment type="similarity">
    <text evidence="1 6">Belongs to the sigma-70 factor family. ECF subfamily.</text>
</comment>
<dbReference type="NCBIfam" id="NF006930">
    <property type="entry name" value="PRK09415.1"/>
    <property type="match status" value="1"/>
</dbReference>
<dbReference type="InterPro" id="IPR039425">
    <property type="entry name" value="RNA_pol_sigma-70-like"/>
</dbReference>
<evidence type="ECO:0000313" key="10">
    <source>
        <dbReference type="Proteomes" id="UP000192527"/>
    </source>
</evidence>
<dbReference type="Proteomes" id="UP000192527">
    <property type="component" value="Chromosome"/>
</dbReference>
<dbReference type="InterPro" id="IPR013249">
    <property type="entry name" value="RNA_pol_sigma70_r4_t2"/>
</dbReference>
<evidence type="ECO:0000256" key="5">
    <source>
        <dbReference type="ARBA" id="ARBA00023163"/>
    </source>
</evidence>
<proteinExistence type="inferred from homology"/>
<dbReference type="GO" id="GO:0006352">
    <property type="term" value="P:DNA-templated transcription initiation"/>
    <property type="evidence" value="ECO:0007669"/>
    <property type="project" value="InterPro"/>
</dbReference>
<evidence type="ECO:0000256" key="1">
    <source>
        <dbReference type="ARBA" id="ARBA00010641"/>
    </source>
</evidence>
<dbReference type="GO" id="GO:0003677">
    <property type="term" value="F:DNA binding"/>
    <property type="evidence" value="ECO:0007669"/>
    <property type="project" value="UniProtKB-KW"/>
</dbReference>
<dbReference type="InterPro" id="IPR014284">
    <property type="entry name" value="RNA_pol_sigma-70_dom"/>
</dbReference>
<dbReference type="GO" id="GO:0016987">
    <property type="term" value="F:sigma factor activity"/>
    <property type="evidence" value="ECO:0007669"/>
    <property type="project" value="UniProtKB-KW"/>
</dbReference>
<dbReference type="Pfam" id="PF04542">
    <property type="entry name" value="Sigma70_r2"/>
    <property type="match status" value="1"/>
</dbReference>
<dbReference type="Pfam" id="PF08281">
    <property type="entry name" value="Sigma70_r4_2"/>
    <property type="match status" value="1"/>
</dbReference>
<dbReference type="EMBL" id="CP020772">
    <property type="protein sequence ID" value="ARI78909.1"/>
    <property type="molecule type" value="Genomic_DNA"/>
</dbReference>
<dbReference type="NCBIfam" id="TIGR02937">
    <property type="entry name" value="sigma70-ECF"/>
    <property type="match status" value="1"/>
</dbReference>
<keyword evidence="5 6" id="KW-0804">Transcription</keyword>
<evidence type="ECO:0000313" key="9">
    <source>
        <dbReference type="EMBL" id="ARI78909.1"/>
    </source>
</evidence>
<evidence type="ECO:0000259" key="8">
    <source>
        <dbReference type="Pfam" id="PF08281"/>
    </source>
</evidence>
<keyword evidence="3 6" id="KW-0731">Sigma factor</keyword>
<dbReference type="PANTHER" id="PTHR43133:SF60">
    <property type="entry name" value="RNA POLYMERASE SIGMA FACTOR SIGV"/>
    <property type="match status" value="1"/>
</dbReference>
<dbReference type="Gene3D" id="1.10.10.10">
    <property type="entry name" value="Winged helix-like DNA-binding domain superfamily/Winged helix DNA-binding domain"/>
    <property type="match status" value="1"/>
</dbReference>
<dbReference type="InterPro" id="IPR000838">
    <property type="entry name" value="RNA_pol_sigma70_ECF_CS"/>
</dbReference>
<feature type="domain" description="RNA polymerase sigma factor 70 region 4 type 2" evidence="8">
    <location>
        <begin position="127"/>
        <end position="179"/>
    </location>
</feature>
<dbReference type="AlphaFoldDB" id="A0A1W6A061"/>
<reference evidence="9 10" key="1">
    <citation type="submission" date="2017-04" db="EMBL/GenBank/DDBJ databases">
        <title>The whole genome sequencing and assembly of Halobacillus mangrovi strain.</title>
        <authorList>
            <person name="Lee S.-J."/>
            <person name="Park M.-K."/>
            <person name="Kim J.-Y."/>
            <person name="Lee Y.-J."/>
            <person name="Yi H."/>
            <person name="Bahn Y.-S."/>
            <person name="Kim J.F."/>
            <person name="Lee D.-W."/>
        </authorList>
    </citation>
    <scope>NUCLEOTIDE SEQUENCE [LARGE SCALE GENOMIC DNA]</scope>
    <source>
        <strain evidence="9 10">KTB 131</strain>
    </source>
</reference>
<dbReference type="InterPro" id="IPR013325">
    <property type="entry name" value="RNA_pol_sigma_r2"/>
</dbReference>
<sequence>MRWNKLIHKKRSQSYTCEPKMDDMVEEWISNYGHDLKWLAYSYVKDHSIAEDITQETFIKAYQKYPTFRDQSSIKTWLYKINVNLCKDHLKSSYIRRVVKKGADLFRSIPAKDGTPEERLIIKSNDEELVDQVLKLEKKYREIIILYYFEEFEIKELAEVLKTSPNTVKTRLRRARQLLQDQLTTEGSSENE</sequence>
<name>A0A1W6A061_9BACI</name>
<dbReference type="InterPro" id="IPR036388">
    <property type="entry name" value="WH-like_DNA-bd_sf"/>
</dbReference>
<dbReference type="PROSITE" id="PS01063">
    <property type="entry name" value="SIGMA70_ECF"/>
    <property type="match status" value="1"/>
</dbReference>
<evidence type="ECO:0000256" key="6">
    <source>
        <dbReference type="RuleBase" id="RU000716"/>
    </source>
</evidence>
<dbReference type="SUPFAM" id="SSF88946">
    <property type="entry name" value="Sigma2 domain of RNA polymerase sigma factors"/>
    <property type="match status" value="1"/>
</dbReference>
<dbReference type="STRING" id="402384.HM131_19675"/>
<accession>A0A1W6A061</accession>